<dbReference type="InterPro" id="IPR004846">
    <property type="entry name" value="T2SS/T3SS_dom"/>
</dbReference>
<gene>
    <name evidence="6" type="ORF">ACFQ1E_08465</name>
</gene>
<accession>A0ABW3H6C9</accession>
<dbReference type="PANTHER" id="PTHR30332:SF17">
    <property type="entry name" value="TYPE IV PILIATION SYSTEM PROTEIN DR_0774-RELATED"/>
    <property type="match status" value="1"/>
</dbReference>
<reference evidence="7" key="1">
    <citation type="journal article" date="2019" name="Int. J. Syst. Evol. Microbiol.">
        <title>The Global Catalogue of Microorganisms (GCM) 10K type strain sequencing project: providing services to taxonomists for standard genome sequencing and annotation.</title>
        <authorList>
            <consortium name="The Broad Institute Genomics Platform"/>
            <consortium name="The Broad Institute Genome Sequencing Center for Infectious Disease"/>
            <person name="Wu L."/>
            <person name="Ma J."/>
        </authorList>
    </citation>
    <scope>NUCLEOTIDE SEQUENCE [LARGE SCALE GENOMIC DNA]</scope>
    <source>
        <strain evidence="7">CCUG 62982</strain>
    </source>
</reference>
<dbReference type="RefSeq" id="WP_380916292.1">
    <property type="nucleotide sequence ID" value="NZ_JAPDRA010000003.1"/>
</dbReference>
<dbReference type="EMBL" id="JBHTJG010000003">
    <property type="protein sequence ID" value="MFD0946367.1"/>
    <property type="molecule type" value="Genomic_DNA"/>
</dbReference>
<dbReference type="InterPro" id="IPR032789">
    <property type="entry name" value="T2SS-T3SS_pil_N"/>
</dbReference>
<feature type="region of interest" description="Disordered" evidence="2">
    <location>
        <begin position="456"/>
        <end position="526"/>
    </location>
</feature>
<evidence type="ECO:0000313" key="6">
    <source>
        <dbReference type="EMBL" id="MFD0946367.1"/>
    </source>
</evidence>
<feature type="chain" id="PRO_5045182329" evidence="3">
    <location>
        <begin position="31"/>
        <end position="526"/>
    </location>
</feature>
<comment type="similarity">
    <text evidence="1">Belongs to the bacterial secretin family.</text>
</comment>
<keyword evidence="7" id="KW-1185">Reference proteome</keyword>
<dbReference type="InterPro" id="IPR050810">
    <property type="entry name" value="Bact_Secretion_Sys_Channel"/>
</dbReference>
<dbReference type="PANTHER" id="PTHR30332">
    <property type="entry name" value="PROBABLE GENERAL SECRETION PATHWAY PROTEIN D"/>
    <property type="match status" value="1"/>
</dbReference>
<dbReference type="Pfam" id="PF13629">
    <property type="entry name" value="T2SS-T3SS_pil_N"/>
    <property type="match status" value="1"/>
</dbReference>
<feature type="signal peptide" evidence="3">
    <location>
        <begin position="1"/>
        <end position="30"/>
    </location>
</feature>
<evidence type="ECO:0000313" key="7">
    <source>
        <dbReference type="Proteomes" id="UP001596977"/>
    </source>
</evidence>
<sequence>MRTPAKPFAAPLAILALVCAPMVPPLPAAAQSVAPSPSTTLQINTGRGRLINLEAPIDSVFVANDQIADVSVRSPTQIYIFGKGAGETTVYATTKSGRVAYSANIRVGQNLDSIDSMLRLAMPDAEIVATPMNGLVLLTGTVKSPSDVAEAERLVQAFVGKDTQIVSRLQTATPLQVNLQVRFAEVSRSFAKNIGVNLQNRDGGPFTFGVARGRQGSFTYNNGTTTDTNGIPPGGWGVAFPGPTTGGTVIGGAGNILGTTLLGSLDLGETLGQVTTLAQPNLTALSGETATFLAGGEIPIPVPQSGNGGTVITIEYKQYGVSLAFTPTVLSDGRISLRVRPEVSQLSAAGAVTLNNVTIPALTTRRAETSVELGSGESFMIAGLLSNSHDNSIDKAPGLGDVPVLGTLFRSNAWKRNETELVIVITPYLVKPVNANEIALPTDGYKAADDFSRIFGGQLGSGTTGGDRPKPTMAPPQDAPATPTIGALTQPPAPAKPEEGVRPGKAQPPADKKKRKDVAAGPGFGF</sequence>
<evidence type="ECO:0000256" key="1">
    <source>
        <dbReference type="RuleBase" id="RU004003"/>
    </source>
</evidence>
<proteinExistence type="inferred from homology"/>
<evidence type="ECO:0000256" key="2">
    <source>
        <dbReference type="SAM" id="MobiDB-lite"/>
    </source>
</evidence>
<feature type="domain" description="Pilus formation protein N-terminal" evidence="5">
    <location>
        <begin position="38"/>
        <end position="107"/>
    </location>
</feature>
<comment type="caution">
    <text evidence="6">The sequence shown here is derived from an EMBL/GenBank/DDBJ whole genome shotgun (WGS) entry which is preliminary data.</text>
</comment>
<evidence type="ECO:0000259" key="4">
    <source>
        <dbReference type="Pfam" id="PF00263"/>
    </source>
</evidence>
<keyword evidence="3" id="KW-0732">Signal</keyword>
<dbReference type="Proteomes" id="UP001596977">
    <property type="component" value="Unassembled WGS sequence"/>
</dbReference>
<evidence type="ECO:0000259" key="5">
    <source>
        <dbReference type="Pfam" id="PF13629"/>
    </source>
</evidence>
<organism evidence="6 7">
    <name type="scientific">Sphingomonas canadensis</name>
    <dbReference type="NCBI Taxonomy" id="1219257"/>
    <lineage>
        <taxon>Bacteria</taxon>
        <taxon>Pseudomonadati</taxon>
        <taxon>Pseudomonadota</taxon>
        <taxon>Alphaproteobacteria</taxon>
        <taxon>Sphingomonadales</taxon>
        <taxon>Sphingomonadaceae</taxon>
        <taxon>Sphingomonas</taxon>
    </lineage>
</organism>
<evidence type="ECO:0000256" key="3">
    <source>
        <dbReference type="SAM" id="SignalP"/>
    </source>
</evidence>
<dbReference type="InterPro" id="IPR001775">
    <property type="entry name" value="GspD/PilQ"/>
</dbReference>
<protein>
    <submittedName>
        <fullName evidence="6">Type II and III secretion system protein family protein</fullName>
    </submittedName>
</protein>
<dbReference type="Pfam" id="PF00263">
    <property type="entry name" value="Secretin"/>
    <property type="match status" value="1"/>
</dbReference>
<feature type="domain" description="Type II/III secretion system secretin-like" evidence="4">
    <location>
        <begin position="269"/>
        <end position="431"/>
    </location>
</feature>
<dbReference type="PRINTS" id="PR00811">
    <property type="entry name" value="BCTERIALGSPD"/>
</dbReference>
<name>A0ABW3H6C9_9SPHN</name>